<comment type="caution">
    <text evidence="2">The sequence shown here is derived from an EMBL/GenBank/DDBJ whole genome shotgun (WGS) entry which is preliminary data.</text>
</comment>
<dbReference type="InterPro" id="IPR052393">
    <property type="entry name" value="Cadmium-induced_rsp"/>
</dbReference>
<evidence type="ECO:0000313" key="3">
    <source>
        <dbReference type="Proteomes" id="UP000328092"/>
    </source>
</evidence>
<sequence length="162" mass="17724">MKRMHVHVSVEDLSRSIGFYSALFAAQPAVVKADYAKWMLDDPRVNFAISTRGRQVGLDHLGIQVESADELHEVYDRLRQAGGEIIEQGQTTCCYAKSEKSWIDDPAGIAWETFHTTGESTDYGDGSGENRARVAQEKQIAQEKPSACCAPQAAAKPSSACC</sequence>
<dbReference type="PANTHER" id="PTHR41294:SF1">
    <property type="entry name" value="CADMIUM-INDUCED PROTEIN CADI"/>
    <property type="match status" value="1"/>
</dbReference>
<evidence type="ECO:0000313" key="2">
    <source>
        <dbReference type="EMBL" id="VIO67991.1"/>
    </source>
</evidence>
<protein>
    <submittedName>
        <fullName evidence="2">Cadmium-induced protein CadI</fullName>
    </submittedName>
</protein>
<dbReference type="AlphaFoldDB" id="A0A508T1A5"/>
<proteinExistence type="predicted"/>
<dbReference type="InterPro" id="IPR049789">
    <property type="entry name" value="ArsI/CadI-like"/>
</dbReference>
<dbReference type="InterPro" id="IPR029068">
    <property type="entry name" value="Glyas_Bleomycin-R_OHBP_Dase"/>
</dbReference>
<accession>A0A508T1A5</accession>
<dbReference type="Pfam" id="PF00903">
    <property type="entry name" value="Glyoxalase"/>
    <property type="match status" value="1"/>
</dbReference>
<dbReference type="InterPro" id="IPR037523">
    <property type="entry name" value="VOC_core"/>
</dbReference>
<dbReference type="Gene3D" id="3.10.180.10">
    <property type="entry name" value="2,3-Dihydroxybiphenyl 1,2-Dioxygenase, domain 1"/>
    <property type="match status" value="1"/>
</dbReference>
<gene>
    <name evidence="2" type="primary">cadI</name>
    <name evidence="2" type="ORF">CI1B_17750</name>
</gene>
<dbReference type="GO" id="GO:0046686">
    <property type="term" value="P:response to cadmium ion"/>
    <property type="evidence" value="ECO:0007669"/>
    <property type="project" value="TreeGrafter"/>
</dbReference>
<dbReference type="EMBL" id="CAADFC020000005">
    <property type="protein sequence ID" value="VIO67991.1"/>
    <property type="molecule type" value="Genomic_DNA"/>
</dbReference>
<dbReference type="PROSITE" id="PS51819">
    <property type="entry name" value="VOC"/>
    <property type="match status" value="1"/>
</dbReference>
<keyword evidence="3" id="KW-1185">Reference proteome</keyword>
<dbReference type="SUPFAM" id="SSF54593">
    <property type="entry name" value="Glyoxalase/Bleomycin resistance protein/Dihydroxybiphenyl dioxygenase"/>
    <property type="match status" value="1"/>
</dbReference>
<dbReference type="Proteomes" id="UP000328092">
    <property type="component" value="Unassembled WGS sequence"/>
</dbReference>
<dbReference type="InterPro" id="IPR004360">
    <property type="entry name" value="Glyas_Fos-R_dOase_dom"/>
</dbReference>
<organism evidence="2 3">
    <name type="scientific">Bradyrhizobium ivorense</name>
    <dbReference type="NCBI Taxonomy" id="2511166"/>
    <lineage>
        <taxon>Bacteria</taxon>
        <taxon>Pseudomonadati</taxon>
        <taxon>Pseudomonadota</taxon>
        <taxon>Alphaproteobacteria</taxon>
        <taxon>Hyphomicrobiales</taxon>
        <taxon>Nitrobacteraceae</taxon>
        <taxon>Bradyrhizobium</taxon>
    </lineage>
</organism>
<feature type="domain" description="VOC" evidence="1">
    <location>
        <begin position="2"/>
        <end position="116"/>
    </location>
</feature>
<dbReference type="OrthoDB" id="9789608at2"/>
<name>A0A508T1A5_9BRAD</name>
<reference evidence="2" key="1">
    <citation type="submission" date="2019-02" db="EMBL/GenBank/DDBJ databases">
        <authorList>
            <person name="Pothier F.J."/>
        </authorList>
    </citation>
    <scope>NUCLEOTIDE SEQUENCE</scope>
    <source>
        <strain evidence="2">CI-1B</strain>
    </source>
</reference>
<dbReference type="RefSeq" id="WP_139858613.1">
    <property type="nucleotide sequence ID" value="NZ_CAADFC020000005.1"/>
</dbReference>
<evidence type="ECO:0000259" key="1">
    <source>
        <dbReference type="PROSITE" id="PS51819"/>
    </source>
</evidence>
<dbReference type="PANTHER" id="PTHR41294">
    <property type="entry name" value="CADMIUM-INDUCED PROTEIN CADI"/>
    <property type="match status" value="1"/>
</dbReference>
<dbReference type="NCBIfam" id="NF041414">
    <property type="entry name" value="ArsI_CadI_VOC"/>
    <property type="match status" value="1"/>
</dbReference>